<dbReference type="GO" id="GO:0005886">
    <property type="term" value="C:plasma membrane"/>
    <property type="evidence" value="ECO:0007669"/>
    <property type="project" value="UniProtKB-SubCell"/>
</dbReference>
<evidence type="ECO:0000256" key="2">
    <source>
        <dbReference type="ARBA" id="ARBA00006683"/>
    </source>
</evidence>
<protein>
    <submittedName>
        <fullName evidence="9">Capsular polysaccharide biosynthesis protein</fullName>
    </submittedName>
</protein>
<evidence type="ECO:0000256" key="3">
    <source>
        <dbReference type="ARBA" id="ARBA00022475"/>
    </source>
</evidence>
<dbReference type="PANTHER" id="PTHR32309:SF31">
    <property type="entry name" value="CAPSULAR EXOPOLYSACCHARIDE FAMILY"/>
    <property type="match status" value="1"/>
</dbReference>
<dbReference type="EMBL" id="DF968181">
    <property type="protein sequence ID" value="GAP41301.1"/>
    <property type="molecule type" value="Genomic_DNA"/>
</dbReference>
<dbReference type="Proteomes" id="UP000053370">
    <property type="component" value="Unassembled WGS sequence"/>
</dbReference>
<evidence type="ECO:0000256" key="4">
    <source>
        <dbReference type="ARBA" id="ARBA00022692"/>
    </source>
</evidence>
<dbReference type="STRING" id="1678840.ATC1_131286"/>
<dbReference type="RefSeq" id="WP_062282229.1">
    <property type="nucleotide sequence ID" value="NZ_DF968181.1"/>
</dbReference>
<comment type="similarity">
    <text evidence="2">Belongs to the CpsC/CapA family.</text>
</comment>
<dbReference type="PANTHER" id="PTHR32309">
    <property type="entry name" value="TYROSINE-PROTEIN KINASE"/>
    <property type="match status" value="1"/>
</dbReference>
<proteinExistence type="inferred from homology"/>
<dbReference type="InterPro" id="IPR050445">
    <property type="entry name" value="Bact_polysacc_biosynth/exp"/>
</dbReference>
<evidence type="ECO:0000256" key="6">
    <source>
        <dbReference type="ARBA" id="ARBA00023136"/>
    </source>
</evidence>
<accession>A0A0S7BLI5</accession>
<evidence type="ECO:0000259" key="8">
    <source>
        <dbReference type="Pfam" id="PF02706"/>
    </source>
</evidence>
<keyword evidence="10" id="KW-1185">Reference proteome</keyword>
<organism evidence="9">
    <name type="scientific">Flexilinea flocculi</name>
    <dbReference type="NCBI Taxonomy" id="1678840"/>
    <lineage>
        <taxon>Bacteria</taxon>
        <taxon>Bacillati</taxon>
        <taxon>Chloroflexota</taxon>
        <taxon>Anaerolineae</taxon>
        <taxon>Anaerolineales</taxon>
        <taxon>Anaerolineaceae</taxon>
        <taxon>Flexilinea</taxon>
    </lineage>
</organism>
<gene>
    <name evidence="9" type="ORF">ATC1_131286</name>
</gene>
<evidence type="ECO:0000256" key="5">
    <source>
        <dbReference type="ARBA" id="ARBA00022989"/>
    </source>
</evidence>
<comment type="subcellular location">
    <subcellularLocation>
        <location evidence="1">Cell membrane</location>
        <topology evidence="1">Multi-pass membrane protein</topology>
    </subcellularLocation>
</comment>
<feature type="transmembrane region" description="Helical" evidence="7">
    <location>
        <begin position="185"/>
        <end position="206"/>
    </location>
</feature>
<feature type="transmembrane region" description="Helical" evidence="7">
    <location>
        <begin position="20"/>
        <end position="43"/>
    </location>
</feature>
<feature type="domain" description="Polysaccharide chain length determinant N-terminal" evidence="8">
    <location>
        <begin position="7"/>
        <end position="97"/>
    </location>
</feature>
<evidence type="ECO:0000256" key="1">
    <source>
        <dbReference type="ARBA" id="ARBA00004651"/>
    </source>
</evidence>
<sequence length="249" mass="27649">MIENNKTISLKDLVDLIWGYSLFLFIASVIGGLAAWSYTFFFITPQFESKATMIVNSRAEQNVTITYDQINSARNLVNTYAVILMSDTVINQVIRNLQNKGYYSIKNIEPIEMMKKIEISQVGTTQIMSITARDPDRILAADIVNEILAIAPNFLVMTVKAGSVEIVSPPSVTDKPVTPDVLKNTLIGSLFCGIISFCIIVFREFLDNTVKSDNDIRNLIGLPVLGVIPLVENATIYLQGEKKKNAYDG</sequence>
<keyword evidence="5 7" id="KW-1133">Transmembrane helix</keyword>
<dbReference type="AlphaFoldDB" id="A0A0S7BLI5"/>
<dbReference type="InterPro" id="IPR003856">
    <property type="entry name" value="LPS_length_determ_N"/>
</dbReference>
<keyword evidence="3" id="KW-1003">Cell membrane</keyword>
<evidence type="ECO:0000313" key="10">
    <source>
        <dbReference type="Proteomes" id="UP000053370"/>
    </source>
</evidence>
<name>A0A0S7BLI5_9CHLR</name>
<evidence type="ECO:0000313" key="9">
    <source>
        <dbReference type="EMBL" id="GAP41301.1"/>
    </source>
</evidence>
<evidence type="ECO:0000256" key="7">
    <source>
        <dbReference type="SAM" id="Phobius"/>
    </source>
</evidence>
<dbReference type="Pfam" id="PF02706">
    <property type="entry name" value="Wzz"/>
    <property type="match status" value="1"/>
</dbReference>
<keyword evidence="6 7" id="KW-0472">Membrane</keyword>
<keyword evidence="4 7" id="KW-0812">Transmembrane</keyword>
<reference evidence="9" key="1">
    <citation type="journal article" date="2015" name="Genome Announc.">
        <title>Draft Genome Sequence of Anaerolineae Strain TC1, a Novel Isolate from a Methanogenic Wastewater Treatment System.</title>
        <authorList>
            <person name="Matsuura N."/>
            <person name="Tourlousse D.M."/>
            <person name="Sun L."/>
            <person name="Toyonaga M."/>
            <person name="Kuroda K."/>
            <person name="Ohashi A."/>
            <person name="Cruz R."/>
            <person name="Yamaguchi T."/>
            <person name="Sekiguchi Y."/>
        </authorList>
    </citation>
    <scope>NUCLEOTIDE SEQUENCE [LARGE SCALE GENOMIC DNA]</scope>
    <source>
        <strain evidence="9">TC1</strain>
    </source>
</reference>
<feature type="transmembrane region" description="Helical" evidence="7">
    <location>
        <begin position="218"/>
        <end position="238"/>
    </location>
</feature>